<comment type="subcellular location">
    <subcellularLocation>
        <location evidence="1 7">Cell membrane</location>
        <topology evidence="1 7">Multi-pass membrane protein</topology>
    </subcellularLocation>
</comment>
<dbReference type="PROSITE" id="PS50928">
    <property type="entry name" value="ABC_TM1"/>
    <property type="match status" value="1"/>
</dbReference>
<comment type="similarity">
    <text evidence="7">Belongs to the binding-protein-dependent transport system permease family.</text>
</comment>
<keyword evidence="2 7" id="KW-0813">Transport</keyword>
<name>A0ABP8LTT8_9BACT</name>
<reference evidence="10" key="1">
    <citation type="journal article" date="2019" name="Int. J. Syst. Evol. Microbiol.">
        <title>The Global Catalogue of Microorganisms (GCM) 10K type strain sequencing project: providing services to taxonomists for standard genome sequencing and annotation.</title>
        <authorList>
            <consortium name="The Broad Institute Genomics Platform"/>
            <consortium name="The Broad Institute Genome Sequencing Center for Infectious Disease"/>
            <person name="Wu L."/>
            <person name="Ma J."/>
        </authorList>
    </citation>
    <scope>NUCLEOTIDE SEQUENCE [LARGE SCALE GENOMIC DNA]</scope>
    <source>
        <strain evidence="10">JCM 17926</strain>
    </source>
</reference>
<keyword evidence="3" id="KW-1003">Cell membrane</keyword>
<feature type="domain" description="ABC transmembrane type-1" evidence="8">
    <location>
        <begin position="236"/>
        <end position="450"/>
    </location>
</feature>
<proteinExistence type="inferred from homology"/>
<dbReference type="Pfam" id="PF00528">
    <property type="entry name" value="BPD_transp_1"/>
    <property type="match status" value="1"/>
</dbReference>
<evidence type="ECO:0000313" key="9">
    <source>
        <dbReference type="EMBL" id="GAA4436715.1"/>
    </source>
</evidence>
<keyword evidence="6 7" id="KW-0472">Membrane</keyword>
<accession>A0ABP8LTT8</accession>
<keyword evidence="4 7" id="KW-0812">Transmembrane</keyword>
<feature type="transmembrane region" description="Helical" evidence="7">
    <location>
        <begin position="386"/>
        <end position="411"/>
    </location>
</feature>
<feature type="transmembrane region" description="Helical" evidence="7">
    <location>
        <begin position="327"/>
        <end position="346"/>
    </location>
</feature>
<evidence type="ECO:0000256" key="2">
    <source>
        <dbReference type="ARBA" id="ARBA00022448"/>
    </source>
</evidence>
<dbReference type="InterPro" id="IPR035906">
    <property type="entry name" value="MetI-like_sf"/>
</dbReference>
<protein>
    <recommendedName>
        <fullName evidence="8">ABC transmembrane type-1 domain-containing protein</fullName>
    </recommendedName>
</protein>
<dbReference type="CDD" id="cd06261">
    <property type="entry name" value="TM_PBP2"/>
    <property type="match status" value="1"/>
</dbReference>
<dbReference type="Proteomes" id="UP001500552">
    <property type="component" value="Unassembled WGS sequence"/>
</dbReference>
<evidence type="ECO:0000256" key="7">
    <source>
        <dbReference type="RuleBase" id="RU363032"/>
    </source>
</evidence>
<feature type="transmembrane region" description="Helical" evidence="7">
    <location>
        <begin position="431"/>
        <end position="457"/>
    </location>
</feature>
<keyword evidence="5 7" id="KW-1133">Transmembrane helix</keyword>
<evidence type="ECO:0000256" key="3">
    <source>
        <dbReference type="ARBA" id="ARBA00022475"/>
    </source>
</evidence>
<dbReference type="RefSeq" id="WP_345160245.1">
    <property type="nucleotide sequence ID" value="NZ_BAABHC010000016.1"/>
</dbReference>
<feature type="transmembrane region" description="Helical" evidence="7">
    <location>
        <begin position="272"/>
        <end position="297"/>
    </location>
</feature>
<dbReference type="EMBL" id="BAABHC010000016">
    <property type="protein sequence ID" value="GAA4436715.1"/>
    <property type="molecule type" value="Genomic_DNA"/>
</dbReference>
<comment type="caution">
    <text evidence="9">The sequence shown here is derived from an EMBL/GenBank/DDBJ whole genome shotgun (WGS) entry which is preliminary data.</text>
</comment>
<evidence type="ECO:0000259" key="8">
    <source>
        <dbReference type="PROSITE" id="PS50928"/>
    </source>
</evidence>
<dbReference type="Gene3D" id="1.10.3720.10">
    <property type="entry name" value="MetI-like"/>
    <property type="match status" value="1"/>
</dbReference>
<feature type="transmembrane region" description="Helical" evidence="7">
    <location>
        <begin position="240"/>
        <end position="260"/>
    </location>
</feature>
<gene>
    <name evidence="9" type="ORF">GCM10023188_30100</name>
</gene>
<evidence type="ECO:0000313" key="10">
    <source>
        <dbReference type="Proteomes" id="UP001500552"/>
    </source>
</evidence>
<evidence type="ECO:0000256" key="1">
    <source>
        <dbReference type="ARBA" id="ARBA00004651"/>
    </source>
</evidence>
<evidence type="ECO:0000256" key="6">
    <source>
        <dbReference type="ARBA" id="ARBA00023136"/>
    </source>
</evidence>
<dbReference type="InterPro" id="IPR000515">
    <property type="entry name" value="MetI-like"/>
</dbReference>
<evidence type="ECO:0000256" key="4">
    <source>
        <dbReference type="ARBA" id="ARBA00022692"/>
    </source>
</evidence>
<organism evidence="9 10">
    <name type="scientific">Pontibacter saemangeumensis</name>
    <dbReference type="NCBI Taxonomy" id="1084525"/>
    <lineage>
        <taxon>Bacteria</taxon>
        <taxon>Pseudomonadati</taxon>
        <taxon>Bacteroidota</taxon>
        <taxon>Cytophagia</taxon>
        <taxon>Cytophagales</taxon>
        <taxon>Hymenobacteraceae</taxon>
        <taxon>Pontibacter</taxon>
    </lineage>
</organism>
<evidence type="ECO:0000256" key="5">
    <source>
        <dbReference type="ARBA" id="ARBA00022989"/>
    </source>
</evidence>
<sequence length="466" mass="51818">MGGYLLRRFLLAIPALWALATVVFLLSRLLPGTYGSERILQSGTGYYSKGSETDRQAAYLSYVKRTGQDMPLFYLSAGPATHSPAETAVSYTKQTQEQLTKLSWRYGAQNAKAYIQSVAALKKQWQDSYHNAVPGNAVAVHLQTLQAADNTEPLVDAAEEIRAAAGHPRLRRAADNVLVRLQAMQPQGSLAFLLPAISWHGSQNQYHQWLVQLLHGNLGNSYKSSRPVLEVLVEAVGNTWWLLICSMVITFFLALELSVLMAQKKENRLRKVLLPLLFMLDSIPPFVLALLLLVLLANPNFIQLFPVFGMGYYMPQELGLWQELMQWAYFMALPLLSLVLFNLPYLTSQIHSAISAAMQSDFTRTARAKGLAESAVIRKHALRNSLLPIITIVSDFIPALVTGTLIVETVFAVPGVGRLLLDAVLSRDYPMLTGIVLIIAAFRIAAYLLADMAYAWADPRIRQRMT</sequence>
<keyword evidence="10" id="KW-1185">Reference proteome</keyword>
<dbReference type="PANTHER" id="PTHR30465">
    <property type="entry name" value="INNER MEMBRANE ABC TRANSPORTER"/>
    <property type="match status" value="1"/>
</dbReference>
<dbReference type="SUPFAM" id="SSF161098">
    <property type="entry name" value="MetI-like"/>
    <property type="match status" value="1"/>
</dbReference>
<dbReference type="PANTHER" id="PTHR30465:SF0">
    <property type="entry name" value="OLIGOPEPTIDE TRANSPORT SYSTEM PERMEASE PROTEIN APPB"/>
    <property type="match status" value="1"/>
</dbReference>